<feature type="region of interest" description="Disordered" evidence="2">
    <location>
        <begin position="114"/>
        <end position="133"/>
    </location>
</feature>
<feature type="compositionally biased region" description="Low complexity" evidence="2">
    <location>
        <begin position="434"/>
        <end position="456"/>
    </location>
</feature>
<sequence length="510" mass="50487">MNRRILSVIIAVLGLIAIALAVCSATIWRPSSTAQASLAAAPTQNYVVTEPGVLSLVDSDVTVTATAASSDEDVVIAVGHSSDVKAWLATDPYVSVTGLTDWETLKSTEITTTCQLPATQPTEAPSAASTDAATAAASDAATAAASSGECTALESSGADPTSSDLWLATEAGTGSATLELDATDTDLVVLVATNGSDPAPQVSLSWPRSVSTPWLVPGLVVGGLLLLAGVFLFLVDIQVRHADAQRRARAAERAARLARADSVSTAGIPQVTDPDRPLSRRELRDKERAEAAGEEWIDPRTGQVSRGGVEVPAVPAAPAFDADSTSVLDADSTSVLEAGATPAEAGSPAAGPFPAGPGAPVAPAPSPGSPVTPVPGPGGPVQPAPSPGSPVTPVSGPGGPVMPTPSPGSPVMPAPSTGSPVMPAPSTGSPVFPVPAAGEQAGAGAPVGPARGSAVVPGLSQQDAAAYRAGREVPSAPFAVTDQEPDAPGAQTTGPAAGTPVTDPSEEEHA</sequence>
<dbReference type="AlphaFoldDB" id="A0A448HKB5"/>
<feature type="region of interest" description="Disordered" evidence="2">
    <location>
        <begin position="262"/>
        <end position="307"/>
    </location>
</feature>
<evidence type="ECO:0000313" key="5">
    <source>
        <dbReference type="Proteomes" id="UP000266895"/>
    </source>
</evidence>
<protein>
    <submittedName>
        <fullName evidence="4">Uncharacterized protein</fullName>
    </submittedName>
</protein>
<feature type="coiled-coil region" evidence="1">
    <location>
        <begin position="234"/>
        <end position="261"/>
    </location>
</feature>
<feature type="compositionally biased region" description="Low complexity" evidence="2">
    <location>
        <begin position="341"/>
        <end position="353"/>
    </location>
</feature>
<keyword evidence="5" id="KW-1185">Reference proteome</keyword>
<name>A0A448HKB5_9ACTO</name>
<feature type="compositionally biased region" description="Pro residues" evidence="2">
    <location>
        <begin position="354"/>
        <end position="390"/>
    </location>
</feature>
<evidence type="ECO:0000256" key="3">
    <source>
        <dbReference type="SAM" id="Phobius"/>
    </source>
</evidence>
<organism evidence="4 5">
    <name type="scientific">Actinomyces howellii</name>
    <dbReference type="NCBI Taxonomy" id="52771"/>
    <lineage>
        <taxon>Bacteria</taxon>
        <taxon>Bacillati</taxon>
        <taxon>Actinomycetota</taxon>
        <taxon>Actinomycetes</taxon>
        <taxon>Actinomycetales</taxon>
        <taxon>Actinomycetaceae</taxon>
        <taxon>Actinomyces</taxon>
    </lineage>
</organism>
<evidence type="ECO:0000256" key="2">
    <source>
        <dbReference type="SAM" id="MobiDB-lite"/>
    </source>
</evidence>
<keyword evidence="1" id="KW-0175">Coiled coil</keyword>
<keyword evidence="3" id="KW-1133">Transmembrane helix</keyword>
<feature type="region of interest" description="Disordered" evidence="2">
    <location>
        <begin position="479"/>
        <end position="510"/>
    </location>
</feature>
<feature type="region of interest" description="Disordered" evidence="2">
    <location>
        <begin position="341"/>
        <end position="456"/>
    </location>
</feature>
<gene>
    <name evidence="4" type="ORF">NCTC11636_02533</name>
</gene>
<feature type="transmembrane region" description="Helical" evidence="3">
    <location>
        <begin position="214"/>
        <end position="237"/>
    </location>
</feature>
<evidence type="ECO:0000313" key="4">
    <source>
        <dbReference type="EMBL" id="VEG30058.1"/>
    </source>
</evidence>
<feature type="compositionally biased region" description="Pro residues" evidence="2">
    <location>
        <begin position="400"/>
        <end position="413"/>
    </location>
</feature>
<dbReference type="KEGG" id="ahw:NCTC11636_02533"/>
<feature type="compositionally biased region" description="Polar residues" evidence="2">
    <location>
        <begin position="114"/>
        <end position="123"/>
    </location>
</feature>
<feature type="compositionally biased region" description="Basic and acidic residues" evidence="2">
    <location>
        <begin position="273"/>
        <end position="291"/>
    </location>
</feature>
<dbReference type="Proteomes" id="UP000266895">
    <property type="component" value="Chromosome"/>
</dbReference>
<feature type="compositionally biased region" description="Low complexity" evidence="2">
    <location>
        <begin position="486"/>
        <end position="503"/>
    </location>
</feature>
<dbReference type="RefSeq" id="WP_161512727.1">
    <property type="nucleotide sequence ID" value="NZ_LR134350.1"/>
</dbReference>
<keyword evidence="3" id="KW-0472">Membrane</keyword>
<keyword evidence="3" id="KW-0812">Transmembrane</keyword>
<reference evidence="4 5" key="1">
    <citation type="submission" date="2018-12" db="EMBL/GenBank/DDBJ databases">
        <authorList>
            <consortium name="Pathogen Informatics"/>
        </authorList>
    </citation>
    <scope>NUCLEOTIDE SEQUENCE [LARGE SCALE GENOMIC DNA]</scope>
    <source>
        <strain evidence="4 5">NCTC11636</strain>
    </source>
</reference>
<dbReference type="EMBL" id="LR134350">
    <property type="protein sequence ID" value="VEG30058.1"/>
    <property type="molecule type" value="Genomic_DNA"/>
</dbReference>
<proteinExistence type="predicted"/>
<evidence type="ECO:0000256" key="1">
    <source>
        <dbReference type="SAM" id="Coils"/>
    </source>
</evidence>
<accession>A0A448HKB5</accession>